<evidence type="ECO:0000313" key="2">
    <source>
        <dbReference type="Proteomes" id="UP000077857"/>
    </source>
</evidence>
<organism evidence="1 2">
    <name type="scientific">Methylomonas koyamae</name>
    <dbReference type="NCBI Taxonomy" id="702114"/>
    <lineage>
        <taxon>Bacteria</taxon>
        <taxon>Pseudomonadati</taxon>
        <taxon>Pseudomonadota</taxon>
        <taxon>Gammaproteobacteria</taxon>
        <taxon>Methylococcales</taxon>
        <taxon>Methylococcaceae</taxon>
        <taxon>Methylomonas</taxon>
    </lineage>
</organism>
<dbReference type="EMBL" id="LUUJ01000096">
    <property type="protein sequence ID" value="OAI13747.1"/>
    <property type="molecule type" value="Genomic_DNA"/>
</dbReference>
<name>A0A177N6X7_9GAMM</name>
<comment type="caution">
    <text evidence="1">The sequence shown here is derived from an EMBL/GenBank/DDBJ whole genome shotgun (WGS) entry which is preliminary data.</text>
</comment>
<protein>
    <submittedName>
        <fullName evidence="1">Uncharacterized protein</fullName>
    </submittedName>
</protein>
<dbReference type="Proteomes" id="UP000077857">
    <property type="component" value="Unassembled WGS sequence"/>
</dbReference>
<proteinExistence type="predicted"/>
<gene>
    <name evidence="1" type="ORF">A1507_16835</name>
</gene>
<dbReference type="AlphaFoldDB" id="A0A177N6X7"/>
<evidence type="ECO:0000313" key="1">
    <source>
        <dbReference type="EMBL" id="OAI13747.1"/>
    </source>
</evidence>
<reference evidence="1 2" key="1">
    <citation type="submission" date="2016-03" db="EMBL/GenBank/DDBJ databases">
        <authorList>
            <person name="Ploux O."/>
        </authorList>
    </citation>
    <scope>NUCLEOTIDE SEQUENCE [LARGE SCALE GENOMIC DNA]</scope>
    <source>
        <strain evidence="1 2">R-45378</strain>
    </source>
</reference>
<dbReference type="OrthoDB" id="9800707at2"/>
<dbReference type="RefSeq" id="WP_064041384.1">
    <property type="nucleotide sequence ID" value="NZ_LUUJ01000096.1"/>
</dbReference>
<sequence length="70" mass="8119">MANTFDEVELIEQRIAALDNVAFAKLRDWFVEFEQRRWDQKIETDQSEGKLDALINIALAEYQSGKASEL</sequence>
<accession>A0A177N6X7</accession>